<evidence type="ECO:0000313" key="14">
    <source>
        <dbReference type="Proteomes" id="UP000189735"/>
    </source>
</evidence>
<dbReference type="Proteomes" id="UP000189735">
    <property type="component" value="Unassembled WGS sequence"/>
</dbReference>
<evidence type="ECO:0000256" key="4">
    <source>
        <dbReference type="ARBA" id="ARBA00022723"/>
    </source>
</evidence>
<keyword evidence="6" id="KW-0560">Oxidoreductase</keyword>
<proteinExistence type="inferred from homology"/>
<dbReference type="GO" id="GO:0020037">
    <property type="term" value="F:heme binding"/>
    <property type="evidence" value="ECO:0007669"/>
    <property type="project" value="InterPro"/>
</dbReference>
<organism evidence="12 14">
    <name type="scientific">Agreia bicolorata</name>
    <dbReference type="NCBI Taxonomy" id="110935"/>
    <lineage>
        <taxon>Bacteria</taxon>
        <taxon>Bacillati</taxon>
        <taxon>Actinomycetota</taxon>
        <taxon>Actinomycetes</taxon>
        <taxon>Micrococcales</taxon>
        <taxon>Microbacteriaceae</taxon>
        <taxon>Agreia</taxon>
    </lineage>
</organism>
<evidence type="ECO:0000256" key="2">
    <source>
        <dbReference type="ARBA" id="ARBA00022559"/>
    </source>
</evidence>
<comment type="similarity">
    <text evidence="8">Belongs to the DyP-type peroxidase family.</text>
</comment>
<dbReference type="EMBL" id="JYFC01000002">
    <property type="protein sequence ID" value="KJC65086.1"/>
    <property type="molecule type" value="Genomic_DNA"/>
</dbReference>
<evidence type="ECO:0000256" key="6">
    <source>
        <dbReference type="ARBA" id="ARBA00023002"/>
    </source>
</evidence>
<dbReference type="PANTHER" id="PTHR30521:SF4">
    <property type="entry name" value="DEFERROCHELATASE"/>
    <property type="match status" value="1"/>
</dbReference>
<dbReference type="InterPro" id="IPR006314">
    <property type="entry name" value="Dyp_peroxidase"/>
</dbReference>
<keyword evidence="3" id="KW-0349">Heme</keyword>
<evidence type="ECO:0000256" key="7">
    <source>
        <dbReference type="ARBA" id="ARBA00023004"/>
    </source>
</evidence>
<dbReference type="EMBL" id="FUYG01000003">
    <property type="protein sequence ID" value="SKA90882.1"/>
    <property type="molecule type" value="Genomic_DNA"/>
</dbReference>
<gene>
    <name evidence="12" type="ORF">SAMN06295879_1379</name>
    <name evidence="11" type="ORF">TZ00_05915</name>
</gene>
<keyword evidence="5" id="KW-0732">Signal</keyword>
<dbReference type="Pfam" id="PF20628">
    <property type="entry name" value="Dyp_perox_C"/>
    <property type="match status" value="1"/>
</dbReference>
<keyword evidence="13" id="KW-1185">Reference proteome</keyword>
<accession>A0A1T4XMY0</accession>
<evidence type="ECO:0000259" key="10">
    <source>
        <dbReference type="Pfam" id="PF20628"/>
    </source>
</evidence>
<evidence type="ECO:0000313" key="12">
    <source>
        <dbReference type="EMBL" id="SKA90882.1"/>
    </source>
</evidence>
<name>A0A1T4XMY0_9MICO</name>
<keyword evidence="2 12" id="KW-0575">Peroxidase</keyword>
<evidence type="ECO:0000256" key="9">
    <source>
        <dbReference type="SAM" id="MobiDB-lite"/>
    </source>
</evidence>
<keyword evidence="7" id="KW-0408">Iron</keyword>
<dbReference type="AlphaFoldDB" id="A0A1T4XMY0"/>
<sequence>MTDAEPAKGPSRRALLGALGVAVGAGAAGAAGALTATGSWPGETQQPDAGGTPAGSSGQPVLASGRYQAGIARPATPQHFGLLLVCDLDGTDTSWLGALGQRILELTTKATPTDVLPDGPGDLTVTVGLGPRIVAARDASLPGAEDLPSFAGDETIEPHRRGGDLLLALYSDDPSVLTAVGDDLLTLVPGATPRWRQRLFRGHGERGVVRNPFGFLDGVIVPHGDEELAENVWIGSGAADAALAAGTVCVIRRLRLDTARFAALGTPAQERVIGRERIDGTPLSGGPKDGEVDLNAKTPEGEFITPLRSHARAAHPSFTGSSLMLRRGYAFDDGLLPNGEADAGLAFICFQNTLRTFVVTQQRLDENDDLMKYATPTGSATFLILPGFSASSPLSF</sequence>
<keyword evidence="4" id="KW-0479">Metal-binding</keyword>
<feature type="region of interest" description="Disordered" evidence="9">
    <location>
        <begin position="36"/>
        <end position="62"/>
    </location>
</feature>
<dbReference type="InterPro" id="IPR011008">
    <property type="entry name" value="Dimeric_a/b-barrel"/>
</dbReference>
<comment type="cofactor">
    <cofactor evidence="1">
        <name>heme b</name>
        <dbReference type="ChEBI" id="CHEBI:60344"/>
    </cofactor>
</comment>
<evidence type="ECO:0000313" key="11">
    <source>
        <dbReference type="EMBL" id="KJC65086.1"/>
    </source>
</evidence>
<dbReference type="NCBIfam" id="TIGR01413">
    <property type="entry name" value="Dyp_perox_fam"/>
    <property type="match status" value="1"/>
</dbReference>
<protein>
    <submittedName>
        <fullName evidence="12">Dye decolorizing peroxidase</fullName>
    </submittedName>
</protein>
<dbReference type="PROSITE" id="PS51318">
    <property type="entry name" value="TAT"/>
    <property type="match status" value="1"/>
</dbReference>
<dbReference type="Proteomes" id="UP000032503">
    <property type="component" value="Unassembled WGS sequence"/>
</dbReference>
<reference evidence="12" key="3">
    <citation type="submission" date="2017-02" db="EMBL/GenBank/DDBJ databases">
        <authorList>
            <person name="Peterson S.W."/>
        </authorList>
    </citation>
    <scope>NUCLEOTIDE SEQUENCE [LARGE SCALE GENOMIC DNA]</scope>
    <source>
        <strain evidence="12">VKM Ac-2052</strain>
    </source>
</reference>
<evidence type="ECO:0000256" key="5">
    <source>
        <dbReference type="ARBA" id="ARBA00022729"/>
    </source>
</evidence>
<dbReference type="RefSeq" id="WP_052521331.1">
    <property type="nucleotide sequence ID" value="NZ_FUYG01000003.1"/>
</dbReference>
<dbReference type="GO" id="GO:0005829">
    <property type="term" value="C:cytosol"/>
    <property type="evidence" value="ECO:0007669"/>
    <property type="project" value="TreeGrafter"/>
</dbReference>
<evidence type="ECO:0000256" key="8">
    <source>
        <dbReference type="ARBA" id="ARBA00025737"/>
    </source>
</evidence>
<dbReference type="SUPFAM" id="SSF54909">
    <property type="entry name" value="Dimeric alpha+beta barrel"/>
    <property type="match status" value="1"/>
</dbReference>
<dbReference type="PANTHER" id="PTHR30521">
    <property type="entry name" value="DEFERROCHELATASE/PEROXIDASE"/>
    <property type="match status" value="1"/>
</dbReference>
<evidence type="ECO:0000313" key="13">
    <source>
        <dbReference type="Proteomes" id="UP000032503"/>
    </source>
</evidence>
<dbReference type="InterPro" id="IPR006311">
    <property type="entry name" value="TAT_signal"/>
</dbReference>
<reference evidence="11 13" key="1">
    <citation type="journal article" date="2001" name="Int. J. Syst. Evol. Microbiol.">
        <title>Agreia bicolorata gen. nov., sp. nov., to accommodate actinobacteria isolated from narrow reed grass infected by the nematode Heteroanguina graminophila.</title>
        <authorList>
            <person name="Evtushenko L.I."/>
            <person name="Dorofeeva L.V."/>
            <person name="Dobrovolskaya T.G."/>
            <person name="Streshinskaya G.M."/>
            <person name="Subbotin S.A."/>
            <person name="Tiedje J.M."/>
        </authorList>
    </citation>
    <scope>NUCLEOTIDE SEQUENCE [LARGE SCALE GENOMIC DNA]</scope>
    <source>
        <strain evidence="11 13">VKM Ac-1804</strain>
    </source>
</reference>
<evidence type="ECO:0000256" key="3">
    <source>
        <dbReference type="ARBA" id="ARBA00022617"/>
    </source>
</evidence>
<evidence type="ECO:0000256" key="1">
    <source>
        <dbReference type="ARBA" id="ARBA00001970"/>
    </source>
</evidence>
<dbReference type="InterPro" id="IPR048328">
    <property type="entry name" value="Dyp_perox_C"/>
</dbReference>
<reference evidence="11" key="2">
    <citation type="submission" date="2015-02" db="EMBL/GenBank/DDBJ databases">
        <authorList>
            <person name="Vasilyev I.Y."/>
            <person name="Siniagina M.N."/>
            <person name="Malanin S.Y."/>
            <person name="Boulygina E.A."/>
            <person name="Grygoryeva T.V."/>
            <person name="Yarullina D.R."/>
            <person name="Ilinskaya O.N."/>
        </authorList>
    </citation>
    <scope>NUCLEOTIDE SEQUENCE</scope>
    <source>
        <strain evidence="11">VKM Ac-1804</strain>
    </source>
</reference>
<reference evidence="14" key="4">
    <citation type="submission" date="2017-02" db="EMBL/GenBank/DDBJ databases">
        <authorList>
            <person name="Varghese N."/>
            <person name="Submissions S."/>
        </authorList>
    </citation>
    <scope>NUCLEOTIDE SEQUENCE [LARGE SCALE GENOMIC DNA]</scope>
    <source>
        <strain evidence="14">VKM Ac-2052</strain>
    </source>
</reference>
<dbReference type="GO" id="GO:0004601">
    <property type="term" value="F:peroxidase activity"/>
    <property type="evidence" value="ECO:0007669"/>
    <property type="project" value="UniProtKB-KW"/>
</dbReference>
<feature type="domain" description="Dyp-type peroxidase C-terminal" evidence="10">
    <location>
        <begin position="210"/>
        <end position="387"/>
    </location>
</feature>
<dbReference type="GO" id="GO:0046872">
    <property type="term" value="F:metal ion binding"/>
    <property type="evidence" value="ECO:0007669"/>
    <property type="project" value="UniProtKB-KW"/>
</dbReference>
<dbReference type="PROSITE" id="PS51404">
    <property type="entry name" value="DYP_PEROXIDASE"/>
    <property type="match status" value="1"/>
</dbReference>